<dbReference type="PROSITE" id="PS50159">
    <property type="entry name" value="RIBOSOMAL_S13_2"/>
    <property type="match status" value="1"/>
</dbReference>
<dbReference type="PIRSF" id="PIRSF002134">
    <property type="entry name" value="Ribosomal_S13"/>
    <property type="match status" value="1"/>
</dbReference>
<keyword evidence="4 7" id="KW-0689">Ribosomal protein</keyword>
<dbReference type="HAMAP" id="MF_01315">
    <property type="entry name" value="Ribosomal_uS13"/>
    <property type="match status" value="1"/>
</dbReference>
<evidence type="ECO:0000256" key="8">
    <source>
        <dbReference type="RuleBase" id="RU003830"/>
    </source>
</evidence>
<dbReference type="Gene3D" id="1.10.8.50">
    <property type="match status" value="1"/>
</dbReference>
<evidence type="ECO:0000256" key="6">
    <source>
        <dbReference type="ARBA" id="ARBA00035166"/>
    </source>
</evidence>
<comment type="caution">
    <text evidence="10">The sequence shown here is derived from an EMBL/GenBank/DDBJ whole genome shotgun (WGS) entry which is preliminary data.</text>
</comment>
<dbReference type="InterPro" id="IPR018269">
    <property type="entry name" value="Ribosomal_uS13_CS"/>
</dbReference>
<dbReference type="AlphaFoldDB" id="A0A1E7QIV6"/>
<dbReference type="PANTHER" id="PTHR10871:SF1">
    <property type="entry name" value="SMALL RIBOSOMAL SUBUNIT PROTEIN US13M"/>
    <property type="match status" value="1"/>
</dbReference>
<dbReference type="GO" id="GO:0003735">
    <property type="term" value="F:structural constituent of ribosome"/>
    <property type="evidence" value="ECO:0007669"/>
    <property type="project" value="InterPro"/>
</dbReference>
<feature type="region of interest" description="Disordered" evidence="9">
    <location>
        <begin position="97"/>
        <end position="122"/>
    </location>
</feature>
<dbReference type="OrthoDB" id="9803610at2"/>
<name>A0A1E7QIV6_WOLPI</name>
<proteinExistence type="inferred from homology"/>
<comment type="similarity">
    <text evidence="1 7 8">Belongs to the universal ribosomal protein uS13 family.</text>
</comment>
<dbReference type="GO" id="GO:0019843">
    <property type="term" value="F:rRNA binding"/>
    <property type="evidence" value="ECO:0007669"/>
    <property type="project" value="UniProtKB-UniRule"/>
</dbReference>
<evidence type="ECO:0000313" key="11">
    <source>
        <dbReference type="Proteomes" id="UP000175679"/>
    </source>
</evidence>
<dbReference type="InterPro" id="IPR027437">
    <property type="entry name" value="Rbsml_uS13_C"/>
</dbReference>
<evidence type="ECO:0000256" key="2">
    <source>
        <dbReference type="ARBA" id="ARBA00022730"/>
    </source>
</evidence>
<dbReference type="GO" id="GO:0006412">
    <property type="term" value="P:translation"/>
    <property type="evidence" value="ECO:0007669"/>
    <property type="project" value="UniProtKB-UniRule"/>
</dbReference>
<keyword evidence="7" id="KW-0820">tRNA-binding</keyword>
<organism evidence="10 11">
    <name type="scientific">Wolbachia pipientis</name>
    <dbReference type="NCBI Taxonomy" id="955"/>
    <lineage>
        <taxon>Bacteria</taxon>
        <taxon>Pseudomonadati</taxon>
        <taxon>Pseudomonadota</taxon>
        <taxon>Alphaproteobacteria</taxon>
        <taxon>Rickettsiales</taxon>
        <taxon>Anaplasmataceae</taxon>
        <taxon>Wolbachieae</taxon>
        <taxon>Wolbachia</taxon>
    </lineage>
</organism>
<dbReference type="GO" id="GO:0005829">
    <property type="term" value="C:cytosol"/>
    <property type="evidence" value="ECO:0007669"/>
    <property type="project" value="TreeGrafter"/>
</dbReference>
<gene>
    <name evidence="7" type="primary">rpsM</name>
    <name evidence="10" type="ORF">BIY23_04210</name>
</gene>
<dbReference type="FunFam" id="1.10.8.50:FF:000001">
    <property type="entry name" value="30S ribosomal protein S13"/>
    <property type="match status" value="1"/>
</dbReference>
<feature type="compositionally biased region" description="Basic residues" evidence="9">
    <location>
        <begin position="105"/>
        <end position="122"/>
    </location>
</feature>
<evidence type="ECO:0000256" key="9">
    <source>
        <dbReference type="SAM" id="MobiDB-lite"/>
    </source>
</evidence>
<dbReference type="Proteomes" id="UP000175679">
    <property type="component" value="Unassembled WGS sequence"/>
</dbReference>
<dbReference type="EMBL" id="MJMG01000011">
    <property type="protein sequence ID" value="OEY86400.1"/>
    <property type="molecule type" value="Genomic_DNA"/>
</dbReference>
<dbReference type="Gene3D" id="4.10.910.10">
    <property type="entry name" value="30s ribosomal protein s13, domain 2"/>
    <property type="match status" value="1"/>
</dbReference>
<keyword evidence="3 7" id="KW-0694">RNA-binding</keyword>
<dbReference type="FunFam" id="4.10.910.10:FF:000001">
    <property type="entry name" value="30S ribosomal protein S13"/>
    <property type="match status" value="1"/>
</dbReference>
<dbReference type="NCBIfam" id="TIGR03631">
    <property type="entry name" value="uS13_bact"/>
    <property type="match status" value="1"/>
</dbReference>
<evidence type="ECO:0000256" key="3">
    <source>
        <dbReference type="ARBA" id="ARBA00022884"/>
    </source>
</evidence>
<dbReference type="GO" id="GO:0000049">
    <property type="term" value="F:tRNA binding"/>
    <property type="evidence" value="ECO:0007669"/>
    <property type="project" value="UniProtKB-UniRule"/>
</dbReference>
<dbReference type="InterPro" id="IPR010979">
    <property type="entry name" value="Ribosomal_uS13-like_H2TH"/>
</dbReference>
<evidence type="ECO:0000256" key="5">
    <source>
        <dbReference type="ARBA" id="ARBA00023274"/>
    </source>
</evidence>
<dbReference type="GO" id="GO:0015935">
    <property type="term" value="C:small ribosomal subunit"/>
    <property type="evidence" value="ECO:0007669"/>
    <property type="project" value="TreeGrafter"/>
</dbReference>
<comment type="subunit">
    <text evidence="7">Part of the 30S ribosomal subunit. Forms a loose heterodimer with protein S19. Forms two bridges to the 50S subunit in the 70S ribosome.</text>
</comment>
<evidence type="ECO:0000256" key="4">
    <source>
        <dbReference type="ARBA" id="ARBA00022980"/>
    </source>
</evidence>
<dbReference type="PANTHER" id="PTHR10871">
    <property type="entry name" value="30S RIBOSOMAL PROTEIN S13/40S RIBOSOMAL PROTEIN S18"/>
    <property type="match status" value="1"/>
</dbReference>
<dbReference type="SUPFAM" id="SSF46946">
    <property type="entry name" value="S13-like H2TH domain"/>
    <property type="match status" value="1"/>
</dbReference>
<dbReference type="PROSITE" id="PS00646">
    <property type="entry name" value="RIBOSOMAL_S13_1"/>
    <property type="match status" value="1"/>
</dbReference>
<protein>
    <recommendedName>
        <fullName evidence="6 7">Small ribosomal subunit protein uS13</fullName>
    </recommendedName>
</protein>
<keyword evidence="11" id="KW-1185">Reference proteome</keyword>
<dbReference type="RefSeq" id="WP_070065337.1">
    <property type="nucleotide sequence ID" value="NZ_MJMG01000011.1"/>
</dbReference>
<comment type="function">
    <text evidence="7">Located at the top of the head of the 30S subunit, it contacts several helices of the 16S rRNA. In the 70S ribosome it contacts the 23S rRNA (bridge B1a) and protein L5 of the 50S subunit (bridge B1b), connecting the 2 subunits; these bridges are implicated in subunit movement. Contacts the tRNAs in the A and P-sites.</text>
</comment>
<keyword evidence="2 7" id="KW-0699">rRNA-binding</keyword>
<evidence type="ECO:0000313" key="10">
    <source>
        <dbReference type="EMBL" id="OEY86400.1"/>
    </source>
</evidence>
<dbReference type="InterPro" id="IPR019980">
    <property type="entry name" value="Ribosomal_uS13_bac-type"/>
</dbReference>
<accession>A0A1E7QIV6</accession>
<dbReference type="InterPro" id="IPR001892">
    <property type="entry name" value="Ribosomal_uS13"/>
</dbReference>
<keyword evidence="5 7" id="KW-0687">Ribonucleoprotein</keyword>
<dbReference type="Pfam" id="PF00416">
    <property type="entry name" value="Ribosomal_S13"/>
    <property type="match status" value="1"/>
</dbReference>
<sequence>MARIAGINVPVKKCIPFALTYIYGIGITTGNKICDACGINKGKRVSELRDEETEKISNFIRQNCVIEGELRKEVSMNIKSLIELGCYRGIRHRKGLPVNGQRTHTNAKTRKGRSRLPIAGKK</sequence>
<evidence type="ECO:0000256" key="7">
    <source>
        <dbReference type="HAMAP-Rule" id="MF_01315"/>
    </source>
</evidence>
<evidence type="ECO:0000256" key="1">
    <source>
        <dbReference type="ARBA" id="ARBA00008080"/>
    </source>
</evidence>
<reference evidence="10 11" key="1">
    <citation type="submission" date="2016-09" db="EMBL/GenBank/DDBJ databases">
        <title>Genomic evidence for plant-parasitic nematodes as the earliest Wolbachia hosts.</title>
        <authorList>
            <person name="Brown A.M."/>
            <person name="Wasala S.K."/>
            <person name="Howe D.K."/>
            <person name="Peetz A.B."/>
            <person name="Zasada I.A."/>
            <person name="Denver D.R."/>
        </authorList>
    </citation>
    <scope>NUCLEOTIDE SEQUENCE [LARGE SCALE GENOMIC DNA]</scope>
    <source>
        <strain evidence="11">wPpe</strain>
    </source>
</reference>